<keyword evidence="3" id="KW-1185">Reference proteome</keyword>
<dbReference type="EMBL" id="BPLR01016934">
    <property type="protein sequence ID" value="GIY87405.1"/>
    <property type="molecule type" value="Genomic_DNA"/>
</dbReference>
<accession>A0AAV4X0B9</accession>
<evidence type="ECO:0000256" key="1">
    <source>
        <dbReference type="SAM" id="MobiDB-lite"/>
    </source>
</evidence>
<protein>
    <submittedName>
        <fullName evidence="2">Vacuolar protein sorting-associated protein 13C</fullName>
    </submittedName>
</protein>
<organism evidence="2 3">
    <name type="scientific">Caerostris extrusa</name>
    <name type="common">Bark spider</name>
    <name type="synonym">Caerostris bankana</name>
    <dbReference type="NCBI Taxonomy" id="172846"/>
    <lineage>
        <taxon>Eukaryota</taxon>
        <taxon>Metazoa</taxon>
        <taxon>Ecdysozoa</taxon>
        <taxon>Arthropoda</taxon>
        <taxon>Chelicerata</taxon>
        <taxon>Arachnida</taxon>
        <taxon>Araneae</taxon>
        <taxon>Araneomorphae</taxon>
        <taxon>Entelegynae</taxon>
        <taxon>Araneoidea</taxon>
        <taxon>Araneidae</taxon>
        <taxon>Caerostris</taxon>
    </lineage>
</organism>
<evidence type="ECO:0000313" key="3">
    <source>
        <dbReference type="Proteomes" id="UP001054945"/>
    </source>
</evidence>
<reference evidence="2 3" key="1">
    <citation type="submission" date="2021-06" db="EMBL/GenBank/DDBJ databases">
        <title>Caerostris extrusa draft genome.</title>
        <authorList>
            <person name="Kono N."/>
            <person name="Arakawa K."/>
        </authorList>
    </citation>
    <scope>NUCLEOTIDE SEQUENCE [LARGE SCALE GENOMIC DNA]</scope>
</reference>
<feature type="compositionally biased region" description="Basic residues" evidence="1">
    <location>
        <begin position="1"/>
        <end position="16"/>
    </location>
</feature>
<feature type="compositionally biased region" description="Acidic residues" evidence="1">
    <location>
        <begin position="26"/>
        <end position="42"/>
    </location>
</feature>
<feature type="compositionally biased region" description="Acidic residues" evidence="1">
    <location>
        <begin position="51"/>
        <end position="61"/>
    </location>
</feature>
<evidence type="ECO:0000313" key="2">
    <source>
        <dbReference type="EMBL" id="GIY87405.1"/>
    </source>
</evidence>
<sequence>MTTTVIRRKLPARTKRLSSIAKSREDEEGASDEPPSDSEGIADIDARSDSGETETADNEDVFDDAAPVYTSPHEHHHHEHRSVDAMSDTALYLTIDCRDTINLNVTPAAIQLCKRFLHVYSQEQKELELKNSLGPEVILSILQKKEGEYEMVEEIKRKNTKERPGRSRSCDAPDDNDGFHMSSTSASALKKFAPSESMYEENPLLNSMKTPL</sequence>
<dbReference type="AlphaFoldDB" id="A0AAV4X0B9"/>
<feature type="region of interest" description="Disordered" evidence="1">
    <location>
        <begin position="1"/>
        <end position="61"/>
    </location>
</feature>
<comment type="caution">
    <text evidence="2">The sequence shown here is derived from an EMBL/GenBank/DDBJ whole genome shotgun (WGS) entry which is preliminary data.</text>
</comment>
<feature type="compositionally biased region" description="Basic and acidic residues" evidence="1">
    <location>
        <begin position="158"/>
        <end position="171"/>
    </location>
</feature>
<name>A0AAV4X0B9_CAEEX</name>
<feature type="region of interest" description="Disordered" evidence="1">
    <location>
        <begin position="158"/>
        <end position="212"/>
    </location>
</feature>
<gene>
    <name evidence="2" type="primary">Vps13c</name>
    <name evidence="2" type="ORF">CEXT_809891</name>
</gene>
<dbReference type="Proteomes" id="UP001054945">
    <property type="component" value="Unassembled WGS sequence"/>
</dbReference>
<proteinExistence type="predicted"/>